<evidence type="ECO:0000259" key="1">
    <source>
        <dbReference type="Pfam" id="PF24764"/>
    </source>
</evidence>
<organism evidence="2 3">
    <name type="scientific">Goodea atripinnis</name>
    <dbReference type="NCBI Taxonomy" id="208336"/>
    <lineage>
        <taxon>Eukaryota</taxon>
        <taxon>Metazoa</taxon>
        <taxon>Chordata</taxon>
        <taxon>Craniata</taxon>
        <taxon>Vertebrata</taxon>
        <taxon>Euteleostomi</taxon>
        <taxon>Actinopterygii</taxon>
        <taxon>Neopterygii</taxon>
        <taxon>Teleostei</taxon>
        <taxon>Neoteleostei</taxon>
        <taxon>Acanthomorphata</taxon>
        <taxon>Ovalentaria</taxon>
        <taxon>Atherinomorphae</taxon>
        <taxon>Cyprinodontiformes</taxon>
        <taxon>Goodeidae</taxon>
        <taxon>Goodea</taxon>
    </lineage>
</organism>
<dbReference type="Proteomes" id="UP001476798">
    <property type="component" value="Unassembled WGS sequence"/>
</dbReference>
<evidence type="ECO:0000313" key="2">
    <source>
        <dbReference type="EMBL" id="MEQ2186873.1"/>
    </source>
</evidence>
<feature type="domain" description="Integrase core" evidence="1">
    <location>
        <begin position="60"/>
        <end position="143"/>
    </location>
</feature>
<accession>A0ABV0PTN1</accession>
<protein>
    <recommendedName>
        <fullName evidence="1">Integrase core domain-containing protein</fullName>
    </recommendedName>
</protein>
<proteinExistence type="predicted"/>
<name>A0ABV0PTN1_9TELE</name>
<evidence type="ECO:0000313" key="3">
    <source>
        <dbReference type="Proteomes" id="UP001476798"/>
    </source>
</evidence>
<dbReference type="PANTHER" id="PTHR46791:SF13">
    <property type="entry name" value="CLR5 DOMAIN-CONTAINING PROTEIN"/>
    <property type="match status" value="1"/>
</dbReference>
<sequence length="155" mass="17561">QLEEGPGSLHGYRRMYNKCLKNGVCATKEDVRLILAALDPDASLIRHSRRLIRRQYFSLGPNYIWHADSYDKLKPYGICINGCIEGFSRTIIWLKAAHTSNDPCVIGGYFLEAVEQFGGCPRIIKTDLGTENVLIRDIQTHLRRNNTDARSGKHS</sequence>
<dbReference type="Pfam" id="PF24764">
    <property type="entry name" value="rva_4"/>
    <property type="match status" value="1"/>
</dbReference>
<dbReference type="InterPro" id="IPR058913">
    <property type="entry name" value="Integrase_dom_put"/>
</dbReference>
<comment type="caution">
    <text evidence="2">The sequence shown here is derived from an EMBL/GenBank/DDBJ whole genome shotgun (WGS) entry which is preliminary data.</text>
</comment>
<dbReference type="EMBL" id="JAHRIO010086744">
    <property type="protein sequence ID" value="MEQ2186873.1"/>
    <property type="molecule type" value="Genomic_DNA"/>
</dbReference>
<feature type="non-terminal residue" evidence="2">
    <location>
        <position position="1"/>
    </location>
</feature>
<keyword evidence="3" id="KW-1185">Reference proteome</keyword>
<gene>
    <name evidence="2" type="ORF">GOODEAATRI_033288</name>
</gene>
<reference evidence="2 3" key="1">
    <citation type="submission" date="2021-06" db="EMBL/GenBank/DDBJ databases">
        <authorList>
            <person name="Palmer J.M."/>
        </authorList>
    </citation>
    <scope>NUCLEOTIDE SEQUENCE [LARGE SCALE GENOMIC DNA]</scope>
    <source>
        <strain evidence="2 3">GA_2019</strain>
        <tissue evidence="2">Muscle</tissue>
    </source>
</reference>
<dbReference type="PANTHER" id="PTHR46791">
    <property type="entry name" value="EXPRESSED PROTEIN"/>
    <property type="match status" value="1"/>
</dbReference>